<accession>A0A9X2SKK1</accession>
<dbReference type="Pfam" id="PF05988">
    <property type="entry name" value="DUF899"/>
    <property type="match status" value="1"/>
</dbReference>
<organism evidence="1 2">
    <name type="scientific">Amycolatopsis iheyensis</name>
    <dbReference type="NCBI Taxonomy" id="2945988"/>
    <lineage>
        <taxon>Bacteria</taxon>
        <taxon>Bacillati</taxon>
        <taxon>Actinomycetota</taxon>
        <taxon>Actinomycetes</taxon>
        <taxon>Pseudonocardiales</taxon>
        <taxon>Pseudonocardiaceae</taxon>
        <taxon>Amycolatopsis</taxon>
    </lineage>
</organism>
<keyword evidence="2" id="KW-1185">Reference proteome</keyword>
<dbReference type="InterPro" id="IPR036249">
    <property type="entry name" value="Thioredoxin-like_sf"/>
</dbReference>
<dbReference type="AlphaFoldDB" id="A0A9X2SKK1"/>
<proteinExistence type="predicted"/>
<name>A0A9X2SKK1_9PSEU</name>
<dbReference type="RefSeq" id="WP_257920106.1">
    <property type="nucleotide sequence ID" value="NZ_JAMXQV010000004.1"/>
</dbReference>
<dbReference type="SUPFAM" id="SSF52833">
    <property type="entry name" value="Thioredoxin-like"/>
    <property type="match status" value="1"/>
</dbReference>
<evidence type="ECO:0000313" key="2">
    <source>
        <dbReference type="Proteomes" id="UP001144096"/>
    </source>
</evidence>
<comment type="caution">
    <text evidence="1">The sequence shown here is derived from an EMBL/GenBank/DDBJ whole genome shotgun (WGS) entry which is preliminary data.</text>
</comment>
<dbReference type="EMBL" id="JAMXQV010000004">
    <property type="protein sequence ID" value="MCR6483490.1"/>
    <property type="molecule type" value="Genomic_DNA"/>
</dbReference>
<evidence type="ECO:0000313" key="1">
    <source>
        <dbReference type="EMBL" id="MCR6483490.1"/>
    </source>
</evidence>
<gene>
    <name evidence="1" type="ORF">M8542_11755</name>
</gene>
<protein>
    <submittedName>
        <fullName evidence="1">DUF899 domain-containing protein</fullName>
    </submittedName>
</protein>
<dbReference type="Proteomes" id="UP001144096">
    <property type="component" value="Unassembled WGS sequence"/>
</dbReference>
<reference evidence="1" key="1">
    <citation type="submission" date="2022-06" db="EMBL/GenBank/DDBJ databases">
        <title>Amycolatopsis iheyaensis sp. nov., a new species of the genus Amycolatopsis isolated from soil in Iheya island, Japan.</title>
        <authorList>
            <person name="Ngamcharungchit C."/>
            <person name="Kanto H."/>
            <person name="Take A."/>
            <person name="Intra B."/>
            <person name="Matsumoto A."/>
            <person name="Panbangred W."/>
            <person name="Inahashi Y."/>
        </authorList>
    </citation>
    <scope>NUCLEOTIDE SEQUENCE</scope>
    <source>
        <strain evidence="1">OK19-0408</strain>
    </source>
</reference>
<dbReference type="InterPro" id="IPR010296">
    <property type="entry name" value="DUF899_thioredox"/>
</dbReference>
<dbReference type="Gene3D" id="3.40.30.10">
    <property type="entry name" value="Glutaredoxin"/>
    <property type="match status" value="1"/>
</dbReference>
<sequence>MVERTEHRIGTRAEWRTERIALLEAEKELTRRADELAARRADLPWVRVGKDYAFQTPDGPASLGDLFAGRSQLLVYHMMNTSCPACASMIDGLDGFAAHLQGHDVAVAVICRSPIEDIAAFGKRQGWTLPLVSSQGSDFNADFEVFYDEDALAAGAEHNYRALPLGPEHAPVDTPGMSAFARAGGELFHTYSAYTRGLDVLNAALQWLDRAPLGRNEAGNPGGWLKLRTQYDSVHDD</sequence>